<keyword evidence="2" id="KW-0560">Oxidoreductase</keyword>
<dbReference type="InterPro" id="IPR057326">
    <property type="entry name" value="KR_dom"/>
</dbReference>
<accession>A0A0D0FGY2</accession>
<dbReference type="RefSeq" id="WP_011667657.1">
    <property type="nucleotide sequence ID" value="NZ_BBOW01000068.1"/>
</dbReference>
<dbReference type="AlphaFoldDB" id="A0A0D0FGY2"/>
<dbReference type="Pfam" id="PF13561">
    <property type="entry name" value="adh_short_C2"/>
    <property type="match status" value="1"/>
</dbReference>
<dbReference type="SUPFAM" id="SSF51735">
    <property type="entry name" value="NAD(P)-binding Rossmann-fold domains"/>
    <property type="match status" value="1"/>
</dbReference>
<sequence>MTEQRVAIVTGAGTGIGFAIAEQFLKVGIRVILNSHHELAPAEQTIIDQYSTAIVVTGDVTQETTADELVTQAMNHFGRLDILINNAGITRDKLLTRMAAADFTAVMTTNVFGAFNLTKAAMKVMQKARQGAIVNLSSISGLHGNIGQANYAASKAAIVGLTKASAKEGALRQIRVNAIAPGMIATAMTGAMSEKRQAAAREVIPLKRFGTVAEIATTALFLVNNAYITGQVITVDGGLTI</sequence>
<dbReference type="GeneID" id="56992848"/>
<dbReference type="Gene3D" id="3.40.50.720">
    <property type="entry name" value="NAD(P)-binding Rossmann-like Domain"/>
    <property type="match status" value="1"/>
</dbReference>
<dbReference type="EMBL" id="NVYO01000001">
    <property type="protein sequence ID" value="PBQ23589.1"/>
    <property type="molecule type" value="Genomic_DNA"/>
</dbReference>
<evidence type="ECO:0000313" key="4">
    <source>
        <dbReference type="EMBL" id="PBQ23589.1"/>
    </source>
</evidence>
<dbReference type="Proteomes" id="UP000307074">
    <property type="component" value="Chromosome"/>
</dbReference>
<dbReference type="PRINTS" id="PR00081">
    <property type="entry name" value="GDHRDH"/>
</dbReference>
<name>A0A0D0FGY2_LEVBR</name>
<protein>
    <submittedName>
        <fullName evidence="4">3-oxoacyl-ACP reductase FabG</fullName>
    </submittedName>
    <submittedName>
        <fullName evidence="5">3-oxoacyl-[acyl-carrier-protein] reductase</fullName>
    </submittedName>
</protein>
<dbReference type="OMA" id="LFGVQCD"/>
<dbReference type="GO" id="GO:0016491">
    <property type="term" value="F:oxidoreductase activity"/>
    <property type="evidence" value="ECO:0007669"/>
    <property type="project" value="UniProtKB-KW"/>
</dbReference>
<dbReference type="PRINTS" id="PR00080">
    <property type="entry name" value="SDRFAMILY"/>
</dbReference>
<dbReference type="InterPro" id="IPR036291">
    <property type="entry name" value="NAD(P)-bd_dom_sf"/>
</dbReference>
<reference evidence="5 8" key="3">
    <citation type="submission" date="2018-07" db="EMBL/GenBank/DDBJ databases">
        <authorList>
            <person name="Feyereisen M."/>
        </authorList>
    </citation>
    <scope>NUCLEOTIDE SEQUENCE [LARGE SCALE GENOMIC DNA]</scope>
    <source>
        <strain evidence="5 8">UCCLBBS449</strain>
    </source>
</reference>
<dbReference type="InterPro" id="IPR050259">
    <property type="entry name" value="SDR"/>
</dbReference>
<dbReference type="FunFam" id="3.40.50.720:FF:000173">
    <property type="entry name" value="3-oxoacyl-[acyl-carrier protein] reductase"/>
    <property type="match status" value="1"/>
</dbReference>
<evidence type="ECO:0000256" key="1">
    <source>
        <dbReference type="ARBA" id="ARBA00006484"/>
    </source>
</evidence>
<reference evidence="6" key="2">
    <citation type="submission" date="2018-05" db="EMBL/GenBank/DDBJ databases">
        <title>Genome Comparison of Lactic Acid Bacteria Isolated from non-Wheat Sourdough.</title>
        <authorList>
            <person name="Rice T."/>
            <person name="Axel C."/>
            <person name="Lynch K.M."/>
            <person name="Benz C."/>
            <person name="Arendt E.K."/>
            <person name="Coffey A."/>
        </authorList>
    </citation>
    <scope>NUCLEOTIDE SEQUENCE</scope>
    <source>
        <strain evidence="6">TR055</strain>
    </source>
</reference>
<dbReference type="PANTHER" id="PTHR42879:SF2">
    <property type="entry name" value="3-OXOACYL-[ACYL-CARRIER-PROTEIN] REDUCTASE FABG"/>
    <property type="match status" value="1"/>
</dbReference>
<evidence type="ECO:0000313" key="7">
    <source>
        <dbReference type="Proteomes" id="UP000217918"/>
    </source>
</evidence>
<evidence type="ECO:0000259" key="3">
    <source>
        <dbReference type="SMART" id="SM00822"/>
    </source>
</evidence>
<comment type="similarity">
    <text evidence="1">Belongs to the short-chain dehydrogenases/reductases (SDR) family.</text>
</comment>
<dbReference type="SMART" id="SM00822">
    <property type="entry name" value="PKS_KR"/>
    <property type="match status" value="1"/>
</dbReference>
<dbReference type="Proteomes" id="UP000217918">
    <property type="component" value="Unassembled WGS sequence"/>
</dbReference>
<proteinExistence type="inferred from homology"/>
<evidence type="ECO:0000313" key="8">
    <source>
        <dbReference type="Proteomes" id="UP000307074"/>
    </source>
</evidence>
<feature type="domain" description="Ketoreductase" evidence="3">
    <location>
        <begin position="5"/>
        <end position="182"/>
    </location>
</feature>
<dbReference type="Proteomes" id="UP000785759">
    <property type="component" value="Unassembled WGS sequence"/>
</dbReference>
<reference evidence="4 7" key="1">
    <citation type="submission" date="2017-09" db="EMBL/GenBank/DDBJ databases">
        <title>Genome sequence of Lactobacillus brevis D7.</title>
        <authorList>
            <person name="Kwon M.-S."/>
            <person name="Lim S.K."/>
            <person name="Choi H.-J."/>
        </authorList>
    </citation>
    <scope>NUCLEOTIDE SEQUENCE [LARGE SCALE GENOMIC DNA]</scope>
    <source>
        <strain evidence="4 7">D7</strain>
    </source>
</reference>
<evidence type="ECO:0000313" key="6">
    <source>
        <dbReference type="EMBL" id="TOZ04064.1"/>
    </source>
</evidence>
<organism evidence="4 7">
    <name type="scientific">Levilactobacillus brevis</name>
    <name type="common">Lactobacillus brevis</name>
    <dbReference type="NCBI Taxonomy" id="1580"/>
    <lineage>
        <taxon>Bacteria</taxon>
        <taxon>Bacillati</taxon>
        <taxon>Bacillota</taxon>
        <taxon>Bacilli</taxon>
        <taxon>Lactobacillales</taxon>
        <taxon>Lactobacillaceae</taxon>
        <taxon>Levilactobacillus</taxon>
    </lineage>
</organism>
<evidence type="ECO:0000256" key="2">
    <source>
        <dbReference type="ARBA" id="ARBA00023002"/>
    </source>
</evidence>
<dbReference type="EMBL" id="QFDK01000007">
    <property type="protein sequence ID" value="TOZ04064.1"/>
    <property type="molecule type" value="Genomic_DNA"/>
</dbReference>
<evidence type="ECO:0000313" key="5">
    <source>
        <dbReference type="EMBL" id="QCZ53350.1"/>
    </source>
</evidence>
<dbReference type="EMBL" id="CP031198">
    <property type="protein sequence ID" value="QCZ53350.1"/>
    <property type="molecule type" value="Genomic_DNA"/>
</dbReference>
<dbReference type="InterPro" id="IPR002347">
    <property type="entry name" value="SDR_fam"/>
</dbReference>
<gene>
    <name evidence="4" type="ORF">CNR29_06005</name>
    <name evidence="6" type="ORF">DIS17_07725</name>
    <name evidence="5" type="ORF">UCCLBBS449_1406</name>
</gene>
<dbReference type="PANTHER" id="PTHR42879">
    <property type="entry name" value="3-OXOACYL-(ACYL-CARRIER-PROTEIN) REDUCTASE"/>
    <property type="match status" value="1"/>
</dbReference>